<evidence type="ECO:0000256" key="3">
    <source>
        <dbReference type="ARBA" id="ARBA00022679"/>
    </source>
</evidence>
<dbReference type="InterPro" id="IPR000794">
    <property type="entry name" value="Beta-ketoacyl_synthase"/>
</dbReference>
<dbReference type="GO" id="GO:0006633">
    <property type="term" value="P:fatty acid biosynthetic process"/>
    <property type="evidence" value="ECO:0007669"/>
    <property type="project" value="TreeGrafter"/>
</dbReference>
<dbReference type="SUPFAM" id="SSF53901">
    <property type="entry name" value="Thiolase-like"/>
    <property type="match status" value="2"/>
</dbReference>
<evidence type="ECO:0000256" key="2">
    <source>
        <dbReference type="ARBA" id="ARBA00008467"/>
    </source>
</evidence>
<dbReference type="InterPro" id="IPR014031">
    <property type="entry name" value="Ketoacyl_synth_C"/>
</dbReference>
<dbReference type="InterPro" id="IPR016039">
    <property type="entry name" value="Thiolase-like"/>
</dbReference>
<evidence type="ECO:0000313" key="6">
    <source>
        <dbReference type="EMBL" id="KFX05887.1"/>
    </source>
</evidence>
<gene>
    <name evidence="6" type="ORF">KP22_08475</name>
</gene>
<dbReference type="STRING" id="55207.KP22_08475"/>
<organism evidence="6 7">
    <name type="scientific">Pectobacterium betavasculorum</name>
    <dbReference type="NCBI Taxonomy" id="55207"/>
    <lineage>
        <taxon>Bacteria</taxon>
        <taxon>Pseudomonadati</taxon>
        <taxon>Pseudomonadota</taxon>
        <taxon>Gammaproteobacteria</taxon>
        <taxon>Enterobacterales</taxon>
        <taxon>Pectobacteriaceae</taxon>
        <taxon>Pectobacterium</taxon>
    </lineage>
</organism>
<protein>
    <submittedName>
        <fullName evidence="6">Beta-ketoacyl synthase</fullName>
    </submittedName>
</protein>
<keyword evidence="3 4" id="KW-0808">Transferase</keyword>
<dbReference type="Gene3D" id="3.40.47.10">
    <property type="match status" value="1"/>
</dbReference>
<evidence type="ECO:0000256" key="4">
    <source>
        <dbReference type="RuleBase" id="RU003694"/>
    </source>
</evidence>
<evidence type="ECO:0000259" key="5">
    <source>
        <dbReference type="PROSITE" id="PS52004"/>
    </source>
</evidence>
<dbReference type="Pfam" id="PF00109">
    <property type="entry name" value="ketoacyl-synt"/>
    <property type="match status" value="1"/>
</dbReference>
<dbReference type="GO" id="GO:0004315">
    <property type="term" value="F:3-oxoacyl-[acyl-carrier-protein] synthase activity"/>
    <property type="evidence" value="ECO:0007669"/>
    <property type="project" value="TreeGrafter"/>
</dbReference>
<dbReference type="InterPro" id="IPR014030">
    <property type="entry name" value="Ketoacyl_synth_N"/>
</dbReference>
<dbReference type="PANTHER" id="PTHR11712:SF347">
    <property type="entry name" value="BETA KETOACYL-ACYL CARRIER PROTEIN SYNTHASE"/>
    <property type="match status" value="1"/>
</dbReference>
<dbReference type="Pfam" id="PF02801">
    <property type="entry name" value="Ketoacyl-synt_C"/>
    <property type="match status" value="1"/>
</dbReference>
<dbReference type="CDD" id="cd00834">
    <property type="entry name" value="KAS_I_II"/>
    <property type="match status" value="1"/>
</dbReference>
<comment type="caution">
    <text evidence="6">The sequence shown here is derived from an EMBL/GenBank/DDBJ whole genome shotgun (WGS) entry which is preliminary data.</text>
</comment>
<comment type="similarity">
    <text evidence="2 4">Belongs to the thiolase-like superfamily. Beta-ketoacyl-ACP synthases family.</text>
</comment>
<evidence type="ECO:0000313" key="7">
    <source>
        <dbReference type="Proteomes" id="UP000032874"/>
    </source>
</evidence>
<dbReference type="AlphaFoldDB" id="A0A093RRV0"/>
<dbReference type="InterPro" id="IPR020841">
    <property type="entry name" value="PKS_Beta-ketoAc_synthase_dom"/>
</dbReference>
<evidence type="ECO:0000256" key="1">
    <source>
        <dbReference type="ARBA" id="ARBA00005189"/>
    </source>
</evidence>
<reference evidence="6 7" key="1">
    <citation type="submission" date="2014-08" db="EMBL/GenBank/DDBJ databases">
        <title>Genome sequences of NCPPB Pectobacterium isolates.</title>
        <authorList>
            <person name="Glover R.H."/>
            <person name="Sapp M."/>
            <person name="Elphinstone J."/>
        </authorList>
    </citation>
    <scope>NUCLEOTIDE SEQUENCE [LARGE SCALE GENOMIC DNA]</scope>
    <source>
        <strain evidence="6 7">NCPPB 2795</strain>
    </source>
</reference>
<dbReference type="eggNOG" id="COG0304">
    <property type="taxonomic scope" value="Bacteria"/>
</dbReference>
<dbReference type="PROSITE" id="PS52004">
    <property type="entry name" value="KS3_2"/>
    <property type="match status" value="1"/>
</dbReference>
<dbReference type="SMART" id="SM00825">
    <property type="entry name" value="PKS_KS"/>
    <property type="match status" value="1"/>
</dbReference>
<sequence length="381" mass="39670">MVNHHSPVWVTGMAWSTALGDEIPTVWQYLLEGISGITDLDSTLSLRSNLAAPIPDIPLEWDGARRQHALTVKTLRKALEDASIPADDPDILPVLGTSYGHHLDSPDTFSLSEWSTQAVKAVGCVKSPITVSTACSAGSDAILTGLSFIKAGLTEICVCGGADVLTLGKRLSHSRLGTMSTDGLRAFDISHNGTVLGEGAAFLILESEEHAKRRGAKPYGILAGAGSANDAASAVSPDLSGQNVMLTVERALNSASLKPEDISIINAHGTGTQVNDSVEAKAYSAFFSPLPHPPTLFATKGAFGHTLGATGAIEAIAVLQALRTQRLPPIHGLYDPITPSDLPIANQKNMPCTATAGLSITLGFGGFNTCLVFQSAGSAAR</sequence>
<dbReference type="Proteomes" id="UP000032874">
    <property type="component" value="Unassembled WGS sequence"/>
</dbReference>
<feature type="domain" description="Ketosynthase family 3 (KS3)" evidence="5">
    <location>
        <begin position="5"/>
        <end position="375"/>
    </location>
</feature>
<comment type="pathway">
    <text evidence="1">Lipid metabolism.</text>
</comment>
<proteinExistence type="inferred from homology"/>
<dbReference type="EMBL" id="JQHM01000002">
    <property type="protein sequence ID" value="KFX05887.1"/>
    <property type="molecule type" value="Genomic_DNA"/>
</dbReference>
<name>A0A093RRV0_9GAMM</name>
<dbReference type="RefSeq" id="WP_039323673.1">
    <property type="nucleotide sequence ID" value="NZ_JQHM01000002.1"/>
</dbReference>
<accession>A0A093RRV0</accession>
<dbReference type="PANTHER" id="PTHR11712">
    <property type="entry name" value="POLYKETIDE SYNTHASE-RELATED"/>
    <property type="match status" value="1"/>
</dbReference>